<accession>E6X1M3</accession>
<dbReference type="EMBL" id="CP002452">
    <property type="protein sequence ID" value="ADV47014.1"/>
    <property type="molecule type" value="Genomic_DNA"/>
</dbReference>
<dbReference type="STRING" id="749222.Nitsa_1769"/>
<evidence type="ECO:0000313" key="1">
    <source>
        <dbReference type="EMBL" id="ADV47014.1"/>
    </source>
</evidence>
<sequence>MDVFGTVDYTEKILRLNPETHKMPIIPAGTLLKLPEREEKQAKGVNLWS</sequence>
<dbReference type="Proteomes" id="UP000008633">
    <property type="component" value="Chromosome"/>
</dbReference>
<dbReference type="KEGG" id="nsa:Nitsa_1769"/>
<dbReference type="Pfam" id="PF05489">
    <property type="entry name" value="Phage_tail_X"/>
    <property type="match status" value="1"/>
</dbReference>
<gene>
    <name evidence="1" type="ordered locus">Nitsa_1769</name>
</gene>
<protein>
    <submittedName>
        <fullName evidence="1">Phage tail protein</fullName>
    </submittedName>
</protein>
<keyword evidence="2" id="KW-1185">Reference proteome</keyword>
<dbReference type="HOGENOM" id="CLU_3138266_0_0_7"/>
<dbReference type="AlphaFoldDB" id="E6X1M3"/>
<evidence type="ECO:0000313" key="2">
    <source>
        <dbReference type="Proteomes" id="UP000008633"/>
    </source>
</evidence>
<organism evidence="1 2">
    <name type="scientific">Nitratifractor salsuginis (strain DSM 16511 / JCM 12458 / E9I37-1)</name>
    <dbReference type="NCBI Taxonomy" id="749222"/>
    <lineage>
        <taxon>Bacteria</taxon>
        <taxon>Pseudomonadati</taxon>
        <taxon>Campylobacterota</taxon>
        <taxon>Epsilonproteobacteria</taxon>
        <taxon>Campylobacterales</taxon>
        <taxon>Sulfurovaceae</taxon>
        <taxon>Nitratifractor</taxon>
    </lineage>
</organism>
<reference evidence="2" key="2">
    <citation type="submission" date="2011-01" db="EMBL/GenBank/DDBJ databases">
        <title>The complete genome of Nitratifractor salsuginis DSM 16511.</title>
        <authorList>
            <consortium name="US DOE Joint Genome Institute (JGI-PGF)"/>
            <person name="Lucas S."/>
            <person name="Copeland A."/>
            <person name="Lapidus A."/>
            <person name="Bruce D."/>
            <person name="Goodwin L."/>
            <person name="Pitluck S."/>
            <person name="Kyrpides N."/>
            <person name="Mavromatis K."/>
            <person name="Ivanova N."/>
            <person name="Mikhailova N."/>
            <person name="Zeytun A."/>
            <person name="Detter J.C."/>
            <person name="Tapia R."/>
            <person name="Han C."/>
            <person name="Land M."/>
            <person name="Hauser L."/>
            <person name="Markowitz V."/>
            <person name="Cheng J.-F."/>
            <person name="Hugenholtz P."/>
            <person name="Woyke T."/>
            <person name="Wu D."/>
            <person name="Tindall B."/>
            <person name="Schuetze A."/>
            <person name="Brambilla E."/>
            <person name="Klenk H.-P."/>
            <person name="Eisen J.A."/>
        </authorList>
    </citation>
    <scope>NUCLEOTIDE SEQUENCE [LARGE SCALE GENOMIC DNA]</scope>
    <source>
        <strain evidence="2">DSM 16511 / JCM 12458 / E9I37-1</strain>
    </source>
</reference>
<proteinExistence type="predicted"/>
<reference evidence="1 2" key="1">
    <citation type="journal article" date="2011" name="Stand. Genomic Sci.">
        <title>Complete genome sequence of Nitratifractor salsuginis type strain (E9I37-1).</title>
        <authorList>
            <person name="Anderson I."/>
            <person name="Sikorski J."/>
            <person name="Zeytun A."/>
            <person name="Nolan M."/>
            <person name="Lapidus A."/>
            <person name="Lucas S."/>
            <person name="Hammon N."/>
            <person name="Deshpande S."/>
            <person name="Cheng J.F."/>
            <person name="Tapia R."/>
            <person name="Han C."/>
            <person name="Goodwin L."/>
            <person name="Pitluck S."/>
            <person name="Liolios K."/>
            <person name="Pagani I."/>
            <person name="Ivanova N."/>
            <person name="Huntemann M."/>
            <person name="Mavromatis K."/>
            <person name="Ovchinikova G."/>
            <person name="Pati A."/>
            <person name="Chen A."/>
            <person name="Palaniappan K."/>
            <person name="Land M."/>
            <person name="Hauser L."/>
            <person name="Brambilla E.M."/>
            <person name="Ngatchou-Djao O.D."/>
            <person name="Rohde M."/>
            <person name="Tindall B.J."/>
            <person name="Goker M."/>
            <person name="Detter J.C."/>
            <person name="Woyke T."/>
            <person name="Bristow J."/>
            <person name="Eisen J.A."/>
            <person name="Markowitz V."/>
            <person name="Hugenholtz P."/>
            <person name="Klenk H.P."/>
            <person name="Kyrpides N.C."/>
        </authorList>
    </citation>
    <scope>NUCLEOTIDE SEQUENCE [LARGE SCALE GENOMIC DNA]</scope>
    <source>
        <strain evidence="2">DSM 16511 / JCM 12458 / E9I37-1</strain>
    </source>
</reference>
<dbReference type="InterPro" id="IPR008861">
    <property type="entry name" value="GpX-like"/>
</dbReference>
<name>E6X1M3_NITSE</name>